<feature type="domain" description="EF-hand" evidence="4">
    <location>
        <begin position="84"/>
        <end position="119"/>
    </location>
</feature>
<feature type="domain" description="EF-hand" evidence="4">
    <location>
        <begin position="125"/>
        <end position="160"/>
    </location>
</feature>
<keyword evidence="3" id="KW-0106">Calcium</keyword>
<dbReference type="InterPro" id="IPR018247">
    <property type="entry name" value="EF_Hand_1_Ca_BS"/>
</dbReference>
<dbReference type="CDD" id="cd00051">
    <property type="entry name" value="EFh"/>
    <property type="match status" value="2"/>
</dbReference>
<dbReference type="FunFam" id="1.10.238.10:FF:000003">
    <property type="entry name" value="Calmodulin A"/>
    <property type="match status" value="1"/>
</dbReference>
<dbReference type="InterPro" id="IPR002048">
    <property type="entry name" value="EF_hand_dom"/>
</dbReference>
<evidence type="ECO:0000313" key="6">
    <source>
        <dbReference type="Proteomes" id="UP000256970"/>
    </source>
</evidence>
<dbReference type="Pfam" id="PF00036">
    <property type="entry name" value="EF-hand_1"/>
    <property type="match status" value="1"/>
</dbReference>
<evidence type="ECO:0000313" key="5">
    <source>
        <dbReference type="EMBL" id="SZX62452.1"/>
    </source>
</evidence>
<feature type="domain" description="EF-hand" evidence="4">
    <location>
        <begin position="54"/>
        <end position="82"/>
    </location>
</feature>
<dbReference type="Proteomes" id="UP000256970">
    <property type="component" value="Unassembled WGS sequence"/>
</dbReference>
<accession>A0A383VCJ3</accession>
<dbReference type="InterPro" id="IPR011992">
    <property type="entry name" value="EF-hand-dom_pair"/>
</dbReference>
<dbReference type="SUPFAM" id="SSF47473">
    <property type="entry name" value="EF-hand"/>
    <property type="match status" value="1"/>
</dbReference>
<dbReference type="PROSITE" id="PS50222">
    <property type="entry name" value="EF_HAND_2"/>
    <property type="match status" value="3"/>
</dbReference>
<name>A0A383VCJ3_TETOB</name>
<dbReference type="SMART" id="SM00054">
    <property type="entry name" value="EFh"/>
    <property type="match status" value="3"/>
</dbReference>
<dbReference type="Gene3D" id="1.10.238.10">
    <property type="entry name" value="EF-hand"/>
    <property type="match status" value="1"/>
</dbReference>
<dbReference type="PROSITE" id="PS00018">
    <property type="entry name" value="EF_HAND_1"/>
    <property type="match status" value="2"/>
</dbReference>
<dbReference type="Pfam" id="PF13499">
    <property type="entry name" value="EF-hand_7"/>
    <property type="match status" value="1"/>
</dbReference>
<reference evidence="5 6" key="1">
    <citation type="submission" date="2016-10" db="EMBL/GenBank/DDBJ databases">
        <authorList>
            <person name="Cai Z."/>
        </authorList>
    </citation>
    <scope>NUCLEOTIDE SEQUENCE [LARGE SCALE GENOMIC DNA]</scope>
</reference>
<dbReference type="EMBL" id="FNXT01000230">
    <property type="protein sequence ID" value="SZX62452.1"/>
    <property type="molecule type" value="Genomic_DNA"/>
</dbReference>
<keyword evidence="1" id="KW-0479">Metal-binding</keyword>
<proteinExistence type="predicted"/>
<dbReference type="AlphaFoldDB" id="A0A383VCJ3"/>
<dbReference type="STRING" id="3088.A0A383VCJ3"/>
<dbReference type="PANTHER" id="PTHR45942">
    <property type="entry name" value="PROTEIN PHOSPATASE 3 REGULATORY SUBUNIT B ALPHA ISOFORM TYPE 1"/>
    <property type="match status" value="1"/>
</dbReference>
<dbReference type="GO" id="GO:0005509">
    <property type="term" value="F:calcium ion binding"/>
    <property type="evidence" value="ECO:0007669"/>
    <property type="project" value="InterPro"/>
</dbReference>
<evidence type="ECO:0000256" key="1">
    <source>
        <dbReference type="ARBA" id="ARBA00022723"/>
    </source>
</evidence>
<evidence type="ECO:0000256" key="3">
    <source>
        <dbReference type="ARBA" id="ARBA00022837"/>
    </source>
</evidence>
<keyword evidence="6" id="KW-1185">Reference proteome</keyword>
<evidence type="ECO:0000259" key="4">
    <source>
        <dbReference type="PROSITE" id="PS50222"/>
    </source>
</evidence>
<sequence length="168" mass="19068">MGSGYSQLSSQHLTKEQLQRVEQKFKRLSGGDGQASIEDILLLPELAGNPLVPRMFELLDDDGDGFLTLQEFIKAIEWFGTIKTADDMYRLAFTLYDLDADGCISAQELFSMLQQLLGEGVGDQQLERVVQATMLQYDTDGDWRLDFREFVALMNRVDLYGKFTFTVC</sequence>
<keyword evidence="2" id="KW-0677">Repeat</keyword>
<organism evidence="5 6">
    <name type="scientific">Tetradesmus obliquus</name>
    <name type="common">Green alga</name>
    <name type="synonym">Acutodesmus obliquus</name>
    <dbReference type="NCBI Taxonomy" id="3088"/>
    <lineage>
        <taxon>Eukaryota</taxon>
        <taxon>Viridiplantae</taxon>
        <taxon>Chlorophyta</taxon>
        <taxon>core chlorophytes</taxon>
        <taxon>Chlorophyceae</taxon>
        <taxon>CS clade</taxon>
        <taxon>Sphaeropleales</taxon>
        <taxon>Scenedesmaceae</taxon>
        <taxon>Tetradesmus</taxon>
    </lineage>
</organism>
<protein>
    <recommendedName>
        <fullName evidence="4">EF-hand domain-containing protein</fullName>
    </recommendedName>
</protein>
<gene>
    <name evidence="5" type="ORF">BQ4739_LOCUS3034</name>
</gene>
<evidence type="ECO:0000256" key="2">
    <source>
        <dbReference type="ARBA" id="ARBA00022737"/>
    </source>
</evidence>